<proteinExistence type="predicted"/>
<organism evidence="1">
    <name type="scientific">marine sediment metagenome</name>
    <dbReference type="NCBI Taxonomy" id="412755"/>
    <lineage>
        <taxon>unclassified sequences</taxon>
        <taxon>metagenomes</taxon>
        <taxon>ecological metagenomes</taxon>
    </lineage>
</organism>
<comment type="caution">
    <text evidence="1">The sequence shown here is derived from an EMBL/GenBank/DDBJ whole genome shotgun (WGS) entry which is preliminary data.</text>
</comment>
<dbReference type="AlphaFoldDB" id="X1BUD2"/>
<gene>
    <name evidence="1" type="ORF">S01H4_39440</name>
</gene>
<feature type="non-terminal residue" evidence="1">
    <location>
        <position position="1"/>
    </location>
</feature>
<evidence type="ECO:0000313" key="1">
    <source>
        <dbReference type="EMBL" id="GAG99359.1"/>
    </source>
</evidence>
<dbReference type="EMBL" id="BART01021363">
    <property type="protein sequence ID" value="GAG99359.1"/>
    <property type="molecule type" value="Genomic_DNA"/>
</dbReference>
<protein>
    <submittedName>
        <fullName evidence="1">Uncharacterized protein</fullName>
    </submittedName>
</protein>
<accession>X1BUD2</accession>
<reference evidence="1" key="1">
    <citation type="journal article" date="2014" name="Front. Microbiol.">
        <title>High frequency of phylogenetically diverse reductive dehalogenase-homologous genes in deep subseafloor sedimentary metagenomes.</title>
        <authorList>
            <person name="Kawai M."/>
            <person name="Futagami T."/>
            <person name="Toyoda A."/>
            <person name="Takaki Y."/>
            <person name="Nishi S."/>
            <person name="Hori S."/>
            <person name="Arai W."/>
            <person name="Tsubouchi T."/>
            <person name="Morono Y."/>
            <person name="Uchiyama I."/>
            <person name="Ito T."/>
            <person name="Fujiyama A."/>
            <person name="Inagaki F."/>
            <person name="Takami H."/>
        </authorList>
    </citation>
    <scope>NUCLEOTIDE SEQUENCE</scope>
    <source>
        <strain evidence="1">Expedition CK06-06</strain>
    </source>
</reference>
<sequence length="46" mass="5038">VKKMIEKFSYEKLEQGDVIITNDPYLGGASKGFLHGLPIQPFVDGG</sequence>
<name>X1BUD2_9ZZZZ</name>